<dbReference type="Proteomes" id="UP001488805">
    <property type="component" value="Unassembled WGS sequence"/>
</dbReference>
<name>A0AAW1FYA2_ZOAVI</name>
<dbReference type="EMBL" id="JBCEZU010000020">
    <property type="protein sequence ID" value="KAK9539608.1"/>
    <property type="molecule type" value="Genomic_DNA"/>
</dbReference>
<keyword evidence="2" id="KW-0732">Signal</keyword>
<protein>
    <submittedName>
        <fullName evidence="3">Uncharacterized protein</fullName>
    </submittedName>
</protein>
<evidence type="ECO:0000256" key="1">
    <source>
        <dbReference type="SAM" id="MobiDB-lite"/>
    </source>
</evidence>
<proteinExistence type="predicted"/>
<gene>
    <name evidence="3" type="ORF">VZT92_003436</name>
</gene>
<sequence length="96" mass="10703">MLTRNVLLLFSLFILLVEADLDSNEDESSNSKEGGNKKFSSRSAKPQSSALPPQRPAHIIINHSPALPSQPIIPQLKALVGNHKPKRRSRTNRRQI</sequence>
<feature type="compositionally biased region" description="Polar residues" evidence="1">
    <location>
        <begin position="41"/>
        <end position="51"/>
    </location>
</feature>
<feature type="region of interest" description="Disordered" evidence="1">
    <location>
        <begin position="22"/>
        <end position="58"/>
    </location>
</feature>
<organism evidence="3 4">
    <name type="scientific">Zoarces viviparus</name>
    <name type="common">Viviparous eelpout</name>
    <name type="synonym">Blennius viviparus</name>
    <dbReference type="NCBI Taxonomy" id="48416"/>
    <lineage>
        <taxon>Eukaryota</taxon>
        <taxon>Metazoa</taxon>
        <taxon>Chordata</taxon>
        <taxon>Craniata</taxon>
        <taxon>Vertebrata</taxon>
        <taxon>Euteleostomi</taxon>
        <taxon>Actinopterygii</taxon>
        <taxon>Neopterygii</taxon>
        <taxon>Teleostei</taxon>
        <taxon>Neoteleostei</taxon>
        <taxon>Acanthomorphata</taxon>
        <taxon>Eupercaria</taxon>
        <taxon>Perciformes</taxon>
        <taxon>Cottioidei</taxon>
        <taxon>Zoarcales</taxon>
        <taxon>Zoarcidae</taxon>
        <taxon>Zoarcinae</taxon>
        <taxon>Zoarces</taxon>
    </lineage>
</organism>
<evidence type="ECO:0000313" key="4">
    <source>
        <dbReference type="Proteomes" id="UP001488805"/>
    </source>
</evidence>
<reference evidence="3 4" key="1">
    <citation type="journal article" date="2024" name="Genome Biol. Evol.">
        <title>Chromosome-level genome assembly of the viviparous eelpout Zoarces viviparus.</title>
        <authorList>
            <person name="Fuhrmann N."/>
            <person name="Brasseur M.V."/>
            <person name="Bakowski C.E."/>
            <person name="Podsiadlowski L."/>
            <person name="Prost S."/>
            <person name="Krehenwinkel H."/>
            <person name="Mayer C."/>
        </authorList>
    </citation>
    <scope>NUCLEOTIDE SEQUENCE [LARGE SCALE GENOMIC DNA]</scope>
    <source>
        <strain evidence="3">NO-MEL_2022_Ind0_liver</strain>
    </source>
</reference>
<feature type="chain" id="PRO_5043620727" evidence="2">
    <location>
        <begin position="20"/>
        <end position="96"/>
    </location>
</feature>
<evidence type="ECO:0000256" key="2">
    <source>
        <dbReference type="SAM" id="SignalP"/>
    </source>
</evidence>
<keyword evidence="4" id="KW-1185">Reference proteome</keyword>
<dbReference type="AlphaFoldDB" id="A0AAW1FYA2"/>
<feature type="region of interest" description="Disordered" evidence="1">
    <location>
        <begin position="72"/>
        <end position="96"/>
    </location>
</feature>
<evidence type="ECO:0000313" key="3">
    <source>
        <dbReference type="EMBL" id="KAK9539608.1"/>
    </source>
</evidence>
<comment type="caution">
    <text evidence="3">The sequence shown here is derived from an EMBL/GenBank/DDBJ whole genome shotgun (WGS) entry which is preliminary data.</text>
</comment>
<feature type="signal peptide" evidence="2">
    <location>
        <begin position="1"/>
        <end position="19"/>
    </location>
</feature>
<feature type="compositionally biased region" description="Basic residues" evidence="1">
    <location>
        <begin position="83"/>
        <end position="96"/>
    </location>
</feature>
<accession>A0AAW1FYA2</accession>